<keyword evidence="2" id="KW-1185">Reference proteome</keyword>
<name>V2WZV5_MONRO</name>
<dbReference type="OrthoDB" id="3005893at2759"/>
<dbReference type="AlphaFoldDB" id="V2WZV5"/>
<dbReference type="KEGG" id="mrr:Moror_9364"/>
<protein>
    <recommendedName>
        <fullName evidence="3">Protein kinase domain-containing protein</fullName>
    </recommendedName>
</protein>
<sequence>MPLIQECSDFDFHDNQITIVGGSQYNTTHIIHDNRVQVIRQERRELTIWDEYERVRTGDVNLAKVVGTSDICDDPSSWTRKAVACRTISVARIRGEDREAEFLYVGYSGPKAFEAFKQDFHKFSAIRHPNVAQLFGYNDSQYNLPALIFYDALIPLGRVLSTARNPLARLLKTYFSFQLGISRMIDGGRSVPSEELWIEPRSGALRRGPSVKSDALWLGPLSNAPSTTLLDPLSIQTYSDMSTVADYLLRVLPTDITLEEIIQRRRWPSIHNKRLTLVDAWSYLASSIWKRNQRDIIARWTGIRETPRYVFKPSWTNVHVINDGSVRLRFTDLPAPKDHWYRSELFDGLDIRKAWLVQAHSVFGQLGIHEKEWEEYSLTRRVYFYLRCTEAHTYQQENTDTASNQPTPYLFIRPIPHLSDDEVTWRAWAERGIYFWSFDPFGQEQMSESMRISLGLPSFTIEVVVHGYSWNLDEYKTLERLHISRGFDPKTTDYACSLVYPLMQVVGDKHQFRELGESNDGRLALEDGAPMIVDHNSCCPDTANLQHHTSQIQQYAHD</sequence>
<proteinExistence type="predicted"/>
<reference evidence="1 2" key="1">
    <citation type="journal article" date="2014" name="BMC Genomics">
        <title>Genome and secretome analysis of the hemibiotrophic fungal pathogen, Moniliophthora roreri, which causes frosty pod rot disease of cacao: mechanisms of the biotrophic and necrotrophic phases.</title>
        <authorList>
            <person name="Meinhardt L.W."/>
            <person name="Costa G.G.L."/>
            <person name="Thomazella D.P.T."/>
            <person name="Teixeira P.J.P.L."/>
            <person name="Carazzolle M.F."/>
            <person name="Schuster S.C."/>
            <person name="Carlson J.E."/>
            <person name="Guiltinan M.J."/>
            <person name="Mieczkowski P."/>
            <person name="Farmer A."/>
            <person name="Ramaraj T."/>
            <person name="Crozier J."/>
            <person name="Davis R.E."/>
            <person name="Shao J."/>
            <person name="Melnick R.L."/>
            <person name="Pereira G.A.G."/>
            <person name="Bailey B.A."/>
        </authorList>
    </citation>
    <scope>NUCLEOTIDE SEQUENCE [LARGE SCALE GENOMIC DNA]</scope>
    <source>
        <strain evidence="1 2">MCA 2997</strain>
    </source>
</reference>
<comment type="caution">
    <text evidence="1">The sequence shown here is derived from an EMBL/GenBank/DDBJ whole genome shotgun (WGS) entry which is preliminary data.</text>
</comment>
<dbReference type="EMBL" id="AWSO01000982">
    <property type="protein sequence ID" value="ESK86066.1"/>
    <property type="molecule type" value="Genomic_DNA"/>
</dbReference>
<accession>V2WZV5</accession>
<evidence type="ECO:0000313" key="1">
    <source>
        <dbReference type="EMBL" id="ESK86066.1"/>
    </source>
</evidence>
<evidence type="ECO:0008006" key="3">
    <source>
        <dbReference type="Google" id="ProtNLM"/>
    </source>
</evidence>
<dbReference type="HOGENOM" id="CLU_025147_0_0_1"/>
<evidence type="ECO:0000313" key="2">
    <source>
        <dbReference type="Proteomes" id="UP000017559"/>
    </source>
</evidence>
<dbReference type="Proteomes" id="UP000017559">
    <property type="component" value="Unassembled WGS sequence"/>
</dbReference>
<organism evidence="1 2">
    <name type="scientific">Moniliophthora roreri (strain MCA 2997)</name>
    <name type="common">Cocoa frosty pod rot fungus</name>
    <name type="synonym">Crinipellis roreri</name>
    <dbReference type="NCBI Taxonomy" id="1381753"/>
    <lineage>
        <taxon>Eukaryota</taxon>
        <taxon>Fungi</taxon>
        <taxon>Dikarya</taxon>
        <taxon>Basidiomycota</taxon>
        <taxon>Agaricomycotina</taxon>
        <taxon>Agaricomycetes</taxon>
        <taxon>Agaricomycetidae</taxon>
        <taxon>Agaricales</taxon>
        <taxon>Marasmiineae</taxon>
        <taxon>Marasmiaceae</taxon>
        <taxon>Moniliophthora</taxon>
    </lineage>
</organism>
<gene>
    <name evidence="1" type="ORF">Moror_9364</name>
</gene>